<evidence type="ECO:0000313" key="2">
    <source>
        <dbReference type="EMBL" id="OMJ18487.1"/>
    </source>
</evidence>
<dbReference type="STRING" id="133412.A0A1R1XUZ7"/>
<keyword evidence="3" id="KW-1185">Reference proteome</keyword>
<sequence length="214" mass="24014">MYYEHFLIKVYLLPFYVAFHSFGLSEGVPSEKGIAEDAVCALSYIRSNPLTCNSKVIVYGLGLGGAVAIDLVSKFQNEFSGLVVTNTFTNSVDLVCSSLAFMRPFSFVFTEKWDSLSKVKNITSVPILYLSAENDDYIPTSQVKKLFTVSSAYSESETQFSIVKNATHTNIILNDQYFEYISSFWTKFIKPMPSYKPTGAFSTMVPKTTTLYKK</sequence>
<dbReference type="PANTHER" id="PTHR12277">
    <property type="entry name" value="ALPHA/BETA HYDROLASE DOMAIN-CONTAINING PROTEIN"/>
    <property type="match status" value="1"/>
</dbReference>
<comment type="caution">
    <text evidence="2">The sequence shown here is derived from an EMBL/GenBank/DDBJ whole genome shotgun (WGS) entry which is preliminary data.</text>
</comment>
<dbReference type="GO" id="GO:0016020">
    <property type="term" value="C:membrane"/>
    <property type="evidence" value="ECO:0007669"/>
    <property type="project" value="TreeGrafter"/>
</dbReference>
<evidence type="ECO:0000313" key="3">
    <source>
        <dbReference type="Proteomes" id="UP000187283"/>
    </source>
</evidence>
<name>A0A1R1XUZ7_9FUNG</name>
<reference evidence="2 3" key="1">
    <citation type="submission" date="2017-01" db="EMBL/GenBank/DDBJ databases">
        <authorList>
            <person name="Mah S.A."/>
            <person name="Swanson W.J."/>
            <person name="Moy G.W."/>
            <person name="Vacquier V.D."/>
        </authorList>
    </citation>
    <scope>NUCLEOTIDE SEQUENCE [LARGE SCALE GENOMIC DNA]</scope>
    <source>
        <strain evidence="2 3">GSMNP</strain>
    </source>
</reference>
<dbReference type="GO" id="GO:0008474">
    <property type="term" value="F:palmitoyl-(protein) hydrolase activity"/>
    <property type="evidence" value="ECO:0007669"/>
    <property type="project" value="TreeGrafter"/>
</dbReference>
<gene>
    <name evidence="2" type="ORF">AYI70_g5329</name>
</gene>
<protein>
    <submittedName>
        <fullName evidence="2">Protein bem46</fullName>
    </submittedName>
</protein>
<dbReference type="OrthoDB" id="10249433at2759"/>
<proteinExistence type="predicted"/>
<dbReference type="InterPro" id="IPR002925">
    <property type="entry name" value="Dienelactn_hydro"/>
</dbReference>
<dbReference type="Proteomes" id="UP000187283">
    <property type="component" value="Unassembled WGS sequence"/>
</dbReference>
<dbReference type="InterPro" id="IPR029058">
    <property type="entry name" value="AB_hydrolase_fold"/>
</dbReference>
<organism evidence="2 3">
    <name type="scientific">Smittium culicis</name>
    <dbReference type="NCBI Taxonomy" id="133412"/>
    <lineage>
        <taxon>Eukaryota</taxon>
        <taxon>Fungi</taxon>
        <taxon>Fungi incertae sedis</taxon>
        <taxon>Zoopagomycota</taxon>
        <taxon>Kickxellomycotina</taxon>
        <taxon>Harpellomycetes</taxon>
        <taxon>Harpellales</taxon>
        <taxon>Legeriomycetaceae</taxon>
        <taxon>Smittium</taxon>
    </lineage>
</organism>
<dbReference type="Pfam" id="PF01738">
    <property type="entry name" value="DLH"/>
    <property type="match status" value="1"/>
</dbReference>
<dbReference type="AlphaFoldDB" id="A0A1R1XUZ7"/>
<dbReference type="Gene3D" id="3.40.50.1820">
    <property type="entry name" value="alpha/beta hydrolase"/>
    <property type="match status" value="1"/>
</dbReference>
<dbReference type="PANTHER" id="PTHR12277:SF81">
    <property type="entry name" value="PROTEIN ABHD13"/>
    <property type="match status" value="1"/>
</dbReference>
<accession>A0A1R1XUZ7</accession>
<dbReference type="SUPFAM" id="SSF53474">
    <property type="entry name" value="alpha/beta-Hydrolases"/>
    <property type="match status" value="1"/>
</dbReference>
<feature type="domain" description="Dienelactone hydrolase" evidence="1">
    <location>
        <begin position="32"/>
        <end position="169"/>
    </location>
</feature>
<evidence type="ECO:0000259" key="1">
    <source>
        <dbReference type="Pfam" id="PF01738"/>
    </source>
</evidence>
<dbReference type="EMBL" id="LSSN01001734">
    <property type="protein sequence ID" value="OMJ18487.1"/>
    <property type="molecule type" value="Genomic_DNA"/>
</dbReference>